<evidence type="ECO:0000256" key="1">
    <source>
        <dbReference type="ARBA" id="ARBA00004651"/>
    </source>
</evidence>
<dbReference type="PANTHER" id="PTHR33452:SF1">
    <property type="entry name" value="INNER MEMBRANE PROTEIN YPHA-RELATED"/>
    <property type="match status" value="1"/>
</dbReference>
<comment type="similarity">
    <text evidence="2">Belongs to the DoxX family.</text>
</comment>
<dbReference type="RefSeq" id="WP_160918148.1">
    <property type="nucleotide sequence ID" value="NZ_WMEY01000001.1"/>
</dbReference>
<comment type="caution">
    <text evidence="8">The sequence shown here is derived from an EMBL/GenBank/DDBJ whole genome shotgun (WGS) entry which is preliminary data.</text>
</comment>
<proteinExistence type="inferred from homology"/>
<dbReference type="InterPro" id="IPR051907">
    <property type="entry name" value="DoxX-like_oxidoreductase"/>
</dbReference>
<name>A0A845ER82_9BACL</name>
<dbReference type="Pfam" id="PF07681">
    <property type="entry name" value="DoxX"/>
    <property type="match status" value="1"/>
</dbReference>
<feature type="transmembrane region" description="Helical" evidence="7">
    <location>
        <begin position="74"/>
        <end position="95"/>
    </location>
</feature>
<reference evidence="8 9" key="1">
    <citation type="submission" date="2019-11" db="EMBL/GenBank/DDBJ databases">
        <title>Genome sequences of 17 halophilic strains isolated from different environments.</title>
        <authorList>
            <person name="Furrow R.E."/>
        </authorList>
    </citation>
    <scope>NUCLEOTIDE SEQUENCE [LARGE SCALE GENOMIC DNA]</scope>
    <source>
        <strain evidence="8 9">22506_14_FS</strain>
    </source>
</reference>
<dbReference type="PANTHER" id="PTHR33452">
    <property type="entry name" value="OXIDOREDUCTASE CATD-RELATED"/>
    <property type="match status" value="1"/>
</dbReference>
<keyword evidence="3" id="KW-1003">Cell membrane</keyword>
<dbReference type="Proteomes" id="UP000447833">
    <property type="component" value="Unassembled WGS sequence"/>
</dbReference>
<evidence type="ECO:0000256" key="3">
    <source>
        <dbReference type="ARBA" id="ARBA00022475"/>
    </source>
</evidence>
<dbReference type="AlphaFoldDB" id="A0A845ER82"/>
<keyword evidence="4 7" id="KW-0812">Transmembrane</keyword>
<accession>A0A845ER82</accession>
<evidence type="ECO:0000313" key="9">
    <source>
        <dbReference type="Proteomes" id="UP000447833"/>
    </source>
</evidence>
<evidence type="ECO:0000256" key="7">
    <source>
        <dbReference type="SAM" id="Phobius"/>
    </source>
</evidence>
<feature type="transmembrane region" description="Helical" evidence="7">
    <location>
        <begin position="101"/>
        <end position="120"/>
    </location>
</feature>
<sequence length="134" mass="13758">MKLSPNAAMVVLRLALGLIFTVHGFDKFAGGIENTAGFFESIGISGGLAYVVATIELVGGLLMIVGLGTRIVAALFIIVMLGAIFTVKSGTGFIGGYELDLALLGMSLALLISGGGAISVDNKLFSKQAEGIHR</sequence>
<organism evidence="8 9">
    <name type="scientific">Guptibacillus hwajinpoensis</name>
    <dbReference type="NCBI Taxonomy" id="208199"/>
    <lineage>
        <taxon>Bacteria</taxon>
        <taxon>Bacillati</taxon>
        <taxon>Bacillota</taxon>
        <taxon>Bacilli</taxon>
        <taxon>Bacillales</taxon>
        <taxon>Guptibacillaceae</taxon>
        <taxon>Guptibacillus</taxon>
    </lineage>
</organism>
<evidence type="ECO:0000313" key="8">
    <source>
        <dbReference type="EMBL" id="MYL62284.1"/>
    </source>
</evidence>
<keyword evidence="5 7" id="KW-1133">Transmembrane helix</keyword>
<evidence type="ECO:0000256" key="5">
    <source>
        <dbReference type="ARBA" id="ARBA00022989"/>
    </source>
</evidence>
<gene>
    <name evidence="8" type="ORF">GLW07_02825</name>
</gene>
<dbReference type="InterPro" id="IPR032808">
    <property type="entry name" value="DoxX"/>
</dbReference>
<evidence type="ECO:0000256" key="4">
    <source>
        <dbReference type="ARBA" id="ARBA00022692"/>
    </source>
</evidence>
<protein>
    <submittedName>
        <fullName evidence="8">DoxX family membrane protein</fullName>
    </submittedName>
</protein>
<dbReference type="GO" id="GO:0005886">
    <property type="term" value="C:plasma membrane"/>
    <property type="evidence" value="ECO:0007669"/>
    <property type="project" value="UniProtKB-SubCell"/>
</dbReference>
<keyword evidence="6 7" id="KW-0472">Membrane</keyword>
<comment type="subcellular location">
    <subcellularLocation>
        <location evidence="1">Cell membrane</location>
        <topology evidence="1">Multi-pass membrane protein</topology>
    </subcellularLocation>
</comment>
<dbReference type="EMBL" id="WMEY01000001">
    <property type="protein sequence ID" value="MYL62284.1"/>
    <property type="molecule type" value="Genomic_DNA"/>
</dbReference>
<evidence type="ECO:0000256" key="6">
    <source>
        <dbReference type="ARBA" id="ARBA00023136"/>
    </source>
</evidence>
<evidence type="ECO:0000256" key="2">
    <source>
        <dbReference type="ARBA" id="ARBA00006679"/>
    </source>
</evidence>
<feature type="transmembrane region" description="Helical" evidence="7">
    <location>
        <begin position="48"/>
        <end position="67"/>
    </location>
</feature>